<evidence type="ECO:0000256" key="3">
    <source>
        <dbReference type="SAM" id="SignalP"/>
    </source>
</evidence>
<dbReference type="Gene3D" id="3.10.105.10">
    <property type="entry name" value="Dipeptide-binding Protein, Domain 3"/>
    <property type="match status" value="1"/>
</dbReference>
<dbReference type="Pfam" id="PF00496">
    <property type="entry name" value="SBP_bac_5"/>
    <property type="match status" value="1"/>
</dbReference>
<dbReference type="InterPro" id="IPR000914">
    <property type="entry name" value="SBP_5_dom"/>
</dbReference>
<accession>A0ABY7YTW9</accession>
<feature type="chain" id="PRO_5046487459" evidence="3">
    <location>
        <begin position="30"/>
        <end position="668"/>
    </location>
</feature>
<keyword evidence="3" id="KW-0732">Signal</keyword>
<evidence type="ECO:0000259" key="4">
    <source>
        <dbReference type="Pfam" id="PF00496"/>
    </source>
</evidence>
<reference evidence="5 6" key="1">
    <citation type="submission" date="2023-02" db="EMBL/GenBank/DDBJ databases">
        <title>Devosia chondri sp. nov., isolated from the phycosphere of marine algae.</title>
        <authorList>
            <person name="Kim J.M."/>
            <person name="Lee J.K."/>
            <person name="Choi B.J."/>
            <person name="Bayburt H."/>
            <person name="Jeon C.O."/>
        </authorList>
    </citation>
    <scope>NUCLEOTIDE SEQUENCE [LARGE SCALE GENOMIC DNA]</scope>
    <source>
        <strain evidence="5 6">G2-5</strain>
    </source>
</reference>
<name>A0ABY7YTW9_9HYPH</name>
<dbReference type="EMBL" id="CP118247">
    <property type="protein sequence ID" value="WDR04793.1"/>
    <property type="molecule type" value="Genomic_DNA"/>
</dbReference>
<dbReference type="Proteomes" id="UP001222118">
    <property type="component" value="Chromosome"/>
</dbReference>
<keyword evidence="6" id="KW-1185">Reference proteome</keyword>
<evidence type="ECO:0000256" key="2">
    <source>
        <dbReference type="ARBA" id="ARBA00005695"/>
    </source>
</evidence>
<organism evidence="5 6">
    <name type="scientific">Devosia rhodophyticola</name>
    <dbReference type="NCBI Taxonomy" id="3026423"/>
    <lineage>
        <taxon>Bacteria</taxon>
        <taxon>Pseudomonadati</taxon>
        <taxon>Pseudomonadota</taxon>
        <taxon>Alphaproteobacteria</taxon>
        <taxon>Hyphomicrobiales</taxon>
        <taxon>Devosiaceae</taxon>
        <taxon>Devosia</taxon>
    </lineage>
</organism>
<protein>
    <submittedName>
        <fullName evidence="5">ABC transporter substrate-binding protein</fullName>
    </submittedName>
</protein>
<evidence type="ECO:0000313" key="5">
    <source>
        <dbReference type="EMBL" id="WDR04793.1"/>
    </source>
</evidence>
<dbReference type="SUPFAM" id="SSF53850">
    <property type="entry name" value="Periplasmic binding protein-like II"/>
    <property type="match status" value="1"/>
</dbReference>
<dbReference type="CDD" id="cd08500">
    <property type="entry name" value="PBP2_NikA_DppA_OppA_like_4"/>
    <property type="match status" value="1"/>
</dbReference>
<dbReference type="InterPro" id="IPR023765">
    <property type="entry name" value="SBP_5_CS"/>
</dbReference>
<dbReference type="PANTHER" id="PTHR30290">
    <property type="entry name" value="PERIPLASMIC BINDING COMPONENT OF ABC TRANSPORTER"/>
    <property type="match status" value="1"/>
</dbReference>
<dbReference type="InterPro" id="IPR039424">
    <property type="entry name" value="SBP_5"/>
</dbReference>
<feature type="domain" description="Solute-binding protein family 5" evidence="4">
    <location>
        <begin position="131"/>
        <end position="535"/>
    </location>
</feature>
<dbReference type="RefSeq" id="WP_282210314.1">
    <property type="nucleotide sequence ID" value="NZ_CP118247.1"/>
</dbReference>
<comment type="similarity">
    <text evidence="2">Belongs to the bacterial solute-binding protein 5 family.</text>
</comment>
<feature type="signal peptide" evidence="3">
    <location>
        <begin position="1"/>
        <end position="29"/>
    </location>
</feature>
<gene>
    <name evidence="5" type="ORF">PSQ90_10750</name>
</gene>
<dbReference type="PROSITE" id="PS01040">
    <property type="entry name" value="SBP_BACTERIAL_5"/>
    <property type="match status" value="1"/>
</dbReference>
<comment type="subcellular location">
    <subcellularLocation>
        <location evidence="1">Periplasm</location>
    </subcellularLocation>
</comment>
<evidence type="ECO:0000313" key="6">
    <source>
        <dbReference type="Proteomes" id="UP001222118"/>
    </source>
</evidence>
<proteinExistence type="inferred from homology"/>
<sequence length="668" mass="75220">MTSIFSRWGARAGFVAATFLLSAGGQVYAQAVSTDGLAKQFTNIEAFEAAGGSAIAAYHESPKLTAEVEAGKLPPVAERLPMHPAIVRPAVSIGEYGGMLSSPATVPNQSSWDTLEMRIQPMLTYDTDYKTIIPNIAESFDLSEDGKTITLKLREGMKWSDGEPVTTDDVQFFYDRVLTDTDVTPAQSADWSAGGELVKFERVDDYTFKWVFAASNPAFLAKLATERAYTGIVPKHYLERFHLTTNPDAEKLAKEQGYDNWKAMMLAKLEPYTYTWYGDSDLDPGQPTIETYVYSSIDSSGNKTFTRNPYYFKVDTAGNQLPYVDGMHRLLVANIDVQELRAMAGDYTHFGWGALANYTTYKKGEAAGGYRTNLLEYLRGNEITFAFNVTHPDPIKREVFGNLKFREAMSVAINRDEINKLVYFGKAKPRQAVPVPNDSFYEDWMEDYYAQYDTDLANKLLDEAGLDKRDGDGFRLGPDGKPFTLEMIEGAPEPAWVKSMELVAKYWNEVGVRTQFKMIQTQLFREQRKAGQLDVPAWAYDVSEISIWAGSDLVRWVAPYADGAVEWRTWIDSNGEKGTEPPEDVKQAAADYDEMLKLTLDDPKFAELGKKVFTTQIKNLYVIGTVGLPPQPVLTSTKLQNSPDDSGLWSWTYRQWVQFRPEQFWLKQ</sequence>
<evidence type="ECO:0000256" key="1">
    <source>
        <dbReference type="ARBA" id="ARBA00004418"/>
    </source>
</evidence>
<dbReference type="Gene3D" id="3.40.190.10">
    <property type="entry name" value="Periplasmic binding protein-like II"/>
    <property type="match status" value="1"/>
</dbReference>
<dbReference type="PANTHER" id="PTHR30290:SF62">
    <property type="entry name" value="OLIGOPEPTIDE ABC TRANSPORTER, PERIPLASMIC OLIGOPEPTIDE-BINDING PROTEIN"/>
    <property type="match status" value="1"/>
</dbReference>